<feature type="transmembrane region" description="Helical" evidence="7">
    <location>
        <begin position="201"/>
        <end position="222"/>
    </location>
</feature>
<evidence type="ECO:0000256" key="2">
    <source>
        <dbReference type="ARBA" id="ARBA00005985"/>
    </source>
</evidence>
<feature type="transmembrane region" description="Helical" evidence="7">
    <location>
        <begin position="261"/>
        <end position="282"/>
    </location>
</feature>
<feature type="transmembrane region" description="Helical" evidence="7">
    <location>
        <begin position="228"/>
        <end position="249"/>
    </location>
</feature>
<evidence type="ECO:0000256" key="1">
    <source>
        <dbReference type="ARBA" id="ARBA00004508"/>
    </source>
</evidence>
<evidence type="ECO:0000313" key="8">
    <source>
        <dbReference type="EMBL" id="AUM57454.1"/>
    </source>
</evidence>
<feature type="transmembrane region" description="Helical" evidence="7">
    <location>
        <begin position="334"/>
        <end position="353"/>
    </location>
</feature>
<dbReference type="GO" id="GO:0016765">
    <property type="term" value="F:transferase activity, transferring alkyl or aryl (other than methyl) groups"/>
    <property type="evidence" value="ECO:0007669"/>
    <property type="project" value="InterPro"/>
</dbReference>
<feature type="transmembrane region" description="Helical" evidence="7">
    <location>
        <begin position="131"/>
        <end position="153"/>
    </location>
</feature>
<evidence type="ECO:0000256" key="4">
    <source>
        <dbReference type="ARBA" id="ARBA00022692"/>
    </source>
</evidence>
<dbReference type="PANTHER" id="PTHR43009:SF6">
    <property type="entry name" value="HOMOGENTISATE PHYTYLTRANSFERASE 1, CHLOROPLASTIC"/>
    <property type="match status" value="1"/>
</dbReference>
<evidence type="ECO:0000256" key="6">
    <source>
        <dbReference type="ARBA" id="ARBA00023136"/>
    </source>
</evidence>
<dbReference type="Gene3D" id="1.10.357.140">
    <property type="entry name" value="UbiA prenyltransferase"/>
    <property type="match status" value="1"/>
</dbReference>
<dbReference type="Pfam" id="PF01040">
    <property type="entry name" value="UbiA"/>
    <property type="match status" value="1"/>
</dbReference>
<organism evidence="8">
    <name type="scientific">Arachis hypogaea</name>
    <name type="common">Peanut</name>
    <dbReference type="NCBI Taxonomy" id="3818"/>
    <lineage>
        <taxon>Eukaryota</taxon>
        <taxon>Viridiplantae</taxon>
        <taxon>Streptophyta</taxon>
        <taxon>Embryophyta</taxon>
        <taxon>Tracheophyta</taxon>
        <taxon>Spermatophyta</taxon>
        <taxon>Magnoliopsida</taxon>
        <taxon>eudicotyledons</taxon>
        <taxon>Gunneridae</taxon>
        <taxon>Pentapetalae</taxon>
        <taxon>rosids</taxon>
        <taxon>fabids</taxon>
        <taxon>Fabales</taxon>
        <taxon>Fabaceae</taxon>
        <taxon>Papilionoideae</taxon>
        <taxon>50 kb inversion clade</taxon>
        <taxon>dalbergioids sensu lato</taxon>
        <taxon>Dalbergieae</taxon>
        <taxon>Pterocarpus clade</taxon>
        <taxon>Arachis</taxon>
    </lineage>
</organism>
<evidence type="ECO:0000256" key="7">
    <source>
        <dbReference type="SAM" id="Phobius"/>
    </source>
</evidence>
<dbReference type="InterPro" id="IPR000537">
    <property type="entry name" value="UbiA_prenyltransferase"/>
</dbReference>
<gene>
    <name evidence="8" type="primary">RPT-10a4</name>
</gene>
<keyword evidence="5 7" id="KW-1133">Transmembrane helix</keyword>
<keyword evidence="4 7" id="KW-0812">Transmembrane</keyword>
<dbReference type="GO" id="GO:0031969">
    <property type="term" value="C:chloroplast membrane"/>
    <property type="evidence" value="ECO:0007669"/>
    <property type="project" value="UniProtKB-SubCell"/>
</dbReference>
<keyword evidence="6 7" id="KW-0472">Membrane</keyword>
<accession>A0A2I6PCK3</accession>
<name>A0A2I6PCK3_ARAHY</name>
<evidence type="ECO:0000256" key="3">
    <source>
        <dbReference type="ARBA" id="ARBA00022679"/>
    </source>
</evidence>
<keyword evidence="3 8" id="KW-0808">Transferase</keyword>
<sequence length="443" mass="49793">MAFGVVAASLSRAPSIVTTRGCYVTRASLPNKSLKFSKEYNWKHNSRSIFERGSTITTCEKHDEKKYLMNVTQSHEAEPHSQTILKSIVHALDAFRKFSRFYAFIAMVVGSLSTSLLAVDNLTELYPTFFNGFLQCMAAYFFMHLYIVGINQLADLEIDKINKPYLPLASGNYSFRTAVITVTSFLFTGFGIAWMIGSKPLLWTIFASFVLMSAYSVNLPLLRWKKSTILTVMGNTLSMVISFNLGPFYHMKTHVLKKAATFPRSLLFAVVVMSMYYIVIALTKDIPDIEGDKEAGLQTLAVRLGPKTVFWSSVLLLEMAYGAAIIIGASSPFLWSKIFVVLSHAIMALFVWYRSTLVDLSNKDSLQAFYMLIFKVLSTIALDILWKSKGSRFAVRVPSVRVAKEASKINPNPNRKEDFRSPSFSLGRLINKNEVAVKKLLKK</sequence>
<comment type="subcellular location">
    <subcellularLocation>
        <location evidence="1">Plastid</location>
        <location evidence="1">Chloroplast membrane</location>
        <topology evidence="1">Multi-pass membrane protein</topology>
    </subcellularLocation>
</comment>
<dbReference type="AlphaFoldDB" id="A0A2I6PCK3"/>
<dbReference type="Gene3D" id="1.20.120.1780">
    <property type="entry name" value="UbiA prenyltransferase"/>
    <property type="match status" value="1"/>
</dbReference>
<dbReference type="InterPro" id="IPR044878">
    <property type="entry name" value="UbiA_sf"/>
</dbReference>
<evidence type="ECO:0000256" key="5">
    <source>
        <dbReference type="ARBA" id="ARBA00022989"/>
    </source>
</evidence>
<proteinExistence type="evidence at transcript level"/>
<comment type="similarity">
    <text evidence="2">Belongs to the UbiA prenyltransferase family.</text>
</comment>
<dbReference type="PANTHER" id="PTHR43009">
    <property type="entry name" value="HOMOGENTISATE SOLANESYLTRANSFERASE, CHLOROPLASTIC"/>
    <property type="match status" value="1"/>
</dbReference>
<feature type="transmembrane region" description="Helical" evidence="7">
    <location>
        <begin position="365"/>
        <end position="386"/>
    </location>
</feature>
<protein>
    <submittedName>
        <fullName evidence="8">Putative prenyltransferase</fullName>
    </submittedName>
</protein>
<feature type="transmembrane region" description="Helical" evidence="7">
    <location>
        <begin position="101"/>
        <end position="119"/>
    </location>
</feature>
<feature type="transmembrane region" description="Helical" evidence="7">
    <location>
        <begin position="173"/>
        <end position="194"/>
    </location>
</feature>
<reference evidence="8" key="1">
    <citation type="journal article" date="2017" name="J. Biol. Chem.">
        <title>Stilbenoid prenyltransferases define key steps in the diversification of peanut phytoalexins.</title>
        <authorList>
            <person name="Yang T."/>
            <person name="Fang L."/>
            <person name="Sanders S."/>
            <person name="Jayanthi S."/>
            <person name="Rajan G."/>
            <person name="Podicheti R."/>
            <person name="Thallapuranam S.K."/>
            <person name="Mockaitis K."/>
            <person name="Medina-Bolivar F."/>
        </authorList>
    </citation>
    <scope>NUCLEOTIDE SEQUENCE</scope>
    <source>
        <tissue evidence="8">Hairy root tissue</tissue>
    </source>
</reference>
<dbReference type="EMBL" id="MG725679">
    <property type="protein sequence ID" value="AUM57454.1"/>
    <property type="molecule type" value="mRNA"/>
</dbReference>